<organism evidence="1 2">
    <name type="scientific">Orientia tsutsugamushi</name>
    <name type="common">Rickettsia tsutsugamushi</name>
    <dbReference type="NCBI Taxonomy" id="784"/>
    <lineage>
        <taxon>Bacteria</taxon>
        <taxon>Pseudomonadati</taxon>
        <taxon>Pseudomonadota</taxon>
        <taxon>Alphaproteobacteria</taxon>
        <taxon>Rickettsiales</taxon>
        <taxon>Rickettsiaceae</taxon>
        <taxon>Rickettsieae</taxon>
        <taxon>Orientia</taxon>
    </lineage>
</organism>
<protein>
    <submittedName>
        <fullName evidence="1">Conjugal transfer protein TraC</fullName>
    </submittedName>
</protein>
<gene>
    <name evidence="1" type="primary">traC</name>
    <name evidence="1" type="ORF">UT176_01475</name>
</gene>
<name>A0A2U3R7E7_ORITS</name>
<reference evidence="2" key="1">
    <citation type="submission" date="2018-03" db="EMBL/GenBank/DDBJ databases">
        <authorList>
            <person name="Batty M. E."/>
            <person name="Batty M E."/>
        </authorList>
    </citation>
    <scope>NUCLEOTIDE SEQUENCE [LARGE SCALE GENOMIC DNA]</scope>
</reference>
<dbReference type="AlphaFoldDB" id="A0A2U3R7E7"/>
<proteinExistence type="predicted"/>
<dbReference type="EMBL" id="LS398547">
    <property type="protein sequence ID" value="SPR09111.1"/>
    <property type="molecule type" value="Genomic_DNA"/>
</dbReference>
<sequence length="49" mass="5561">MQKWANFFHDIQQEAADLASVVAALQSGDRNDSKLLMIDIQKKKIFLAI</sequence>
<evidence type="ECO:0000313" key="1">
    <source>
        <dbReference type="EMBL" id="SPR09111.1"/>
    </source>
</evidence>
<accession>A0A2U3R7E7</accession>
<evidence type="ECO:0000313" key="2">
    <source>
        <dbReference type="Proteomes" id="UP000244960"/>
    </source>
</evidence>
<dbReference type="Proteomes" id="UP000244960">
    <property type="component" value="Chromosome I"/>
</dbReference>